<dbReference type="InterPro" id="IPR008006">
    <property type="entry name" value="Peptidase_M26_N_dom"/>
</dbReference>
<dbReference type="Proteomes" id="UP000677616">
    <property type="component" value="Chromosome"/>
</dbReference>
<proteinExistence type="predicted"/>
<evidence type="ECO:0000256" key="3">
    <source>
        <dbReference type="ARBA" id="ARBA00022801"/>
    </source>
</evidence>
<dbReference type="SMART" id="SM01208">
    <property type="entry name" value="G5"/>
    <property type="match status" value="5"/>
</dbReference>
<keyword evidence="1" id="KW-0645">Protease</keyword>
<evidence type="ECO:0000256" key="1">
    <source>
        <dbReference type="ARBA" id="ARBA00022670"/>
    </source>
</evidence>
<dbReference type="Pfam" id="PF07501">
    <property type="entry name" value="G5"/>
    <property type="match status" value="5"/>
</dbReference>
<dbReference type="RefSeq" id="WP_212572979.1">
    <property type="nucleotide sequence ID" value="NZ_CP073084.1"/>
</dbReference>
<keyword evidence="3" id="KW-0378">Hydrolase</keyword>
<dbReference type="Pfam" id="PF05342">
    <property type="entry name" value="Peptidase_M26_N"/>
    <property type="match status" value="1"/>
</dbReference>
<accession>A0ABX7YNR5</accession>
<keyword evidence="6" id="KW-1185">Reference proteome</keyword>
<reference evidence="5 6" key="1">
    <citation type="submission" date="2021-04" db="EMBL/GenBank/DDBJ databases">
        <title>Complete genome sequence of a novel Streptococcus species.</title>
        <authorList>
            <person name="Teng J.L.L."/>
        </authorList>
    </citation>
    <scope>NUCLEOTIDE SEQUENCE [LARGE SCALE GENOMIC DNA]</scope>
    <source>
        <strain evidence="5 6">HKU75</strain>
    </source>
</reference>
<dbReference type="InterPro" id="IPR011505">
    <property type="entry name" value="Peptidase_M26_C_dom"/>
</dbReference>
<sequence>MVEEGQTGIRTIETKETYADGQLIKSEEVSNAITTAPVPQIVHIGTKPVTEVPSTAPGHEVPAITIKEETVSRTEVLAFETQEVYDNSLAEGVRQVVQEGKTGIRTIETKETYADGQLIKSEEVSNAITTAPVPQIVHIGTKPVTEVPSTAPGHEVPAITIKEETVSRTEVLVFETQEVYDNSLAEGVRQVVQEGKTGIRTIETKETYADGQLIKSEEVSNAITTAPVPQIVHIGVKKSDVLTTETEQRTELIQPETVYTSDAALYTDEEMVLHPGSAGEKLITTTYQLLNGVRLPQPTVTETITKEVVNRHIARGTKPIQGTESQTHQEEVSYPTEYVLSDQLFENEEQVIQPGVNGSKEITTTYVTIKGVRQPHPTVTEKVVKEPTKKIVARGTKKKIEEVPTVVITQLTKDLDAKSVTVSYQLTNPSNNFRQAIALLYDGEQLVQEVSINDANGSLTLTGLDYYKNYTLKTRVHFTMAEEAKESIQESIRQFELEYKKIEIKDIDAAVLYRRKNGVYLAQNYLSDLPENLEDVFVKVTSDRFKDLYLPVTSMVPETIEGQDYFKITSSFDELVQDNGQRYKANHDFYVPKVIPEAGTYLSFTELINAIRANPSGTFKLGADLDASELAVGDVAAYITETFQGTLIGENNGRKYAIHNLKAPLFKRISGATIQQLDLKNGQITTNNIEIGALASFAVNARVEDVSVQSTISGRRLMGGLFYHLDQSTVSNVSFRGSIKTNGPAESQLGGIAAKSTGSYIDRAYVDATISALGSANHTVGGIAGLLTGARNATRTNVTNSVVTGEIINQGSSQMFGGIFGNNQGGWTLGRVDNVISTAKLTNANPIYGVAGQANTTVLNAYANLVDSDNPQITLLTQEELSTKEASFGITTNLEDSTPLKNNSYSVDYLKVDGAKPELVTAYYNMEKLLPFYNKELLVRYANKLAVTDKLNRVRLLDVVPMKDGSILANLYAEKANLNKLMLHYEDGSVDYKQVQFKEDFANQHVVEYRILDSELIYTPETFLSSRSTLITSLSTLLQSVDMQSDAVKSVLGISATDASQTVDNLYLQPTFAHVQSNIATYLGKLFASSLNGQGQAAENHFYQTIADNKEAFLLGLSYLDRWYNIQYGDLNTKDLTIFEPDFFGNESKSAFETIITLGKSGYASLRPRNNVTTYATNLAQQTGKASLFDFVETYRERFLPDKTNNQWFKETSKAYIVESKSQVEAALAKQNAATKHSVYAVEVYDKITNPSWRFRQMLLPLLTLPEETIYIISNMNTISFGSFERYKDIVNKPETKSEVRAMVDQAAIWQRDHVDFWYKILDETNREKLFASVMNTDSFKLIDKTGQVAYRTLQSDIASIQNFFGPVDKWYRDNGLTAYANGTETHFVNAGMLYQDGTSLYTHEMVHNQDGNIYFQGNGRRPGQGAELFALGLLQNVYNLSEPVFGINTYLTGAESATRVHPIDPVNRYTNVEDLNTYARHMMDAIYLLDYLEGTAILSKSDAMKKQWLRKIENYYMVTDGKNNHAGNQIRLLTDQEVSQLQNFMDLVDHSIITRRNYSNEATLNRNGYYQARLFAPIYSALDNPYGAPGDMMFRRMAFELLAEKGFVDGFIPYVSNQLGEAAKASGSTIYDNWSKKTIGLITDQHVFDHIFKGEYTSWTDFKKKMYQERIDKTDKLKPFTIQYEIGKPNSTKEVVISTYADMVRLMKEAMDSDASEDRIFYSTNYVANSRVNALKHKLYSAMLQSTDDFKQSIFHP</sequence>
<dbReference type="Gene3D" id="2.20.230.10">
    <property type="entry name" value="Resuscitation-promoting factor rpfb"/>
    <property type="match status" value="5"/>
</dbReference>
<name>A0ABX7YNR5_9STRE</name>
<feature type="domain" description="G5" evidence="4">
    <location>
        <begin position="158"/>
        <end position="238"/>
    </location>
</feature>
<feature type="domain" description="G5" evidence="4">
    <location>
        <begin position="63"/>
        <end position="143"/>
    </location>
</feature>
<organism evidence="5 6">
    <name type="scientific">Streptococcus oriscaviae</name>
    <dbReference type="NCBI Taxonomy" id="2781599"/>
    <lineage>
        <taxon>Bacteria</taxon>
        <taxon>Bacillati</taxon>
        <taxon>Bacillota</taxon>
        <taxon>Bacilli</taxon>
        <taxon>Lactobacillales</taxon>
        <taxon>Streptococcaceae</taxon>
        <taxon>Streptococcus</taxon>
    </lineage>
</organism>
<protein>
    <submittedName>
        <fullName evidence="5">G5 domain-containing protein</fullName>
    </submittedName>
</protein>
<evidence type="ECO:0000313" key="6">
    <source>
        <dbReference type="Proteomes" id="UP000677616"/>
    </source>
</evidence>
<feature type="domain" description="G5" evidence="4">
    <location>
        <begin position="317"/>
        <end position="398"/>
    </location>
</feature>
<evidence type="ECO:0000256" key="2">
    <source>
        <dbReference type="ARBA" id="ARBA00022729"/>
    </source>
</evidence>
<dbReference type="Pfam" id="PF07580">
    <property type="entry name" value="Peptidase_M26_C"/>
    <property type="match status" value="1"/>
</dbReference>
<feature type="domain" description="G5" evidence="4">
    <location>
        <begin position="1"/>
        <end position="48"/>
    </location>
</feature>
<gene>
    <name evidence="5" type="ORF">INT76_01055</name>
</gene>
<dbReference type="EMBL" id="CP073084">
    <property type="protein sequence ID" value="QUE55332.1"/>
    <property type="molecule type" value="Genomic_DNA"/>
</dbReference>
<dbReference type="Gene3D" id="2.160.20.110">
    <property type="match status" value="1"/>
</dbReference>
<dbReference type="PROSITE" id="PS51109">
    <property type="entry name" value="G5"/>
    <property type="match status" value="5"/>
</dbReference>
<evidence type="ECO:0000313" key="5">
    <source>
        <dbReference type="EMBL" id="QUE55332.1"/>
    </source>
</evidence>
<evidence type="ECO:0000259" key="4">
    <source>
        <dbReference type="PROSITE" id="PS51109"/>
    </source>
</evidence>
<dbReference type="InterPro" id="IPR011098">
    <property type="entry name" value="G5_dom"/>
</dbReference>
<feature type="domain" description="G5" evidence="4">
    <location>
        <begin position="239"/>
        <end position="319"/>
    </location>
</feature>
<keyword evidence="2" id="KW-0732">Signal</keyword>